<dbReference type="EMBL" id="ATLV01014854">
    <property type="status" value="NOT_ANNOTATED_CDS"/>
    <property type="molecule type" value="Genomic_DNA"/>
</dbReference>
<dbReference type="VEuPathDB" id="VectorBase:ASIC007049"/>
<dbReference type="EMBL" id="KE524991">
    <property type="protein sequence ID" value="KFB39609.1"/>
    <property type="molecule type" value="Genomic_DNA"/>
</dbReference>
<dbReference type="PANTHER" id="PTHR10174:SF213">
    <property type="entry name" value="CRAL-TRIO DOMAIN-CONTAINING PROTEIN"/>
    <property type="match status" value="1"/>
</dbReference>
<feature type="domain" description="CRAL-TRIO" evidence="1">
    <location>
        <begin position="77"/>
        <end position="247"/>
    </location>
</feature>
<accession>A0A084VNR5</accession>
<reference evidence="2 4" key="1">
    <citation type="journal article" date="2014" name="BMC Genomics">
        <title>Genome sequence of Anopheles sinensis provides insight into genetics basis of mosquito competence for malaria parasites.</title>
        <authorList>
            <person name="Zhou D."/>
            <person name="Zhang D."/>
            <person name="Ding G."/>
            <person name="Shi L."/>
            <person name="Hou Q."/>
            <person name="Ye Y."/>
            <person name="Xu Y."/>
            <person name="Zhou H."/>
            <person name="Xiong C."/>
            <person name="Li S."/>
            <person name="Yu J."/>
            <person name="Hong S."/>
            <person name="Yu X."/>
            <person name="Zou P."/>
            <person name="Chen C."/>
            <person name="Chang X."/>
            <person name="Wang W."/>
            <person name="Lv Y."/>
            <person name="Sun Y."/>
            <person name="Ma L."/>
            <person name="Shen B."/>
            <person name="Zhu C."/>
        </authorList>
    </citation>
    <scope>NUCLEOTIDE SEQUENCE [LARGE SCALE GENOMIC DNA]</scope>
</reference>
<dbReference type="CDD" id="cd00170">
    <property type="entry name" value="SEC14"/>
    <property type="match status" value="1"/>
</dbReference>
<dbReference type="SUPFAM" id="SSF46938">
    <property type="entry name" value="CRAL/TRIO N-terminal domain"/>
    <property type="match status" value="1"/>
</dbReference>
<dbReference type="InterPro" id="IPR001251">
    <property type="entry name" value="CRAL-TRIO_dom"/>
</dbReference>
<keyword evidence="4" id="KW-1185">Reference proteome</keyword>
<dbReference type="GO" id="GO:0016020">
    <property type="term" value="C:membrane"/>
    <property type="evidence" value="ECO:0007669"/>
    <property type="project" value="TreeGrafter"/>
</dbReference>
<dbReference type="InterPro" id="IPR036273">
    <property type="entry name" value="CRAL/TRIO_N_dom_sf"/>
</dbReference>
<dbReference type="Proteomes" id="UP000030765">
    <property type="component" value="Unassembled WGS sequence"/>
</dbReference>
<dbReference type="GO" id="GO:1902936">
    <property type="term" value="F:phosphatidylinositol bisphosphate binding"/>
    <property type="evidence" value="ECO:0007669"/>
    <property type="project" value="TreeGrafter"/>
</dbReference>
<dbReference type="OrthoDB" id="6432525at2759"/>
<organism evidence="2">
    <name type="scientific">Anopheles sinensis</name>
    <name type="common">Mosquito</name>
    <dbReference type="NCBI Taxonomy" id="74873"/>
    <lineage>
        <taxon>Eukaryota</taxon>
        <taxon>Metazoa</taxon>
        <taxon>Ecdysozoa</taxon>
        <taxon>Arthropoda</taxon>
        <taxon>Hexapoda</taxon>
        <taxon>Insecta</taxon>
        <taxon>Pterygota</taxon>
        <taxon>Neoptera</taxon>
        <taxon>Endopterygota</taxon>
        <taxon>Diptera</taxon>
        <taxon>Nematocera</taxon>
        <taxon>Culicoidea</taxon>
        <taxon>Culicidae</taxon>
        <taxon>Anophelinae</taxon>
        <taxon>Anopheles</taxon>
    </lineage>
</organism>
<dbReference type="STRING" id="74873.A0A084VNR5"/>
<dbReference type="Pfam" id="PF00650">
    <property type="entry name" value="CRAL_TRIO"/>
    <property type="match status" value="1"/>
</dbReference>
<dbReference type="PRINTS" id="PR00180">
    <property type="entry name" value="CRETINALDHBP"/>
</dbReference>
<protein>
    <submittedName>
        <fullName evidence="2">AGAP004200-PA-like protein</fullName>
    </submittedName>
    <submittedName>
        <fullName evidence="3">CRAL-TRIO domain-containing protein</fullName>
    </submittedName>
</protein>
<dbReference type="VEuPathDB" id="VectorBase:ASIS015716"/>
<sequence>MKSVQFASVEEQYRKYDGQLRPSDVQRLGDWAQTQPHLPSITEPELMLFLHSNYYDMEAAQRTIENYYTFRTSCKNLFGNRDFEKPAIQTAMGVLDLIMLPDLTPEGYRVMLAKIVDPDTSKFSLSSIVTLAAMCIDVSLWEEGCINGSILIIDMNGIHLSHLPKLGIFTLKDLLYYVQECLPVRLKGLYLVNLVPFIDRIMAMIRPFMKKELLELFHLHTNIELMFNDIPQRLLPADYGGMAKPRKVLRDELYKHYWITKFFIFTTPSLKLM</sequence>
<evidence type="ECO:0000313" key="4">
    <source>
        <dbReference type="Proteomes" id="UP000030765"/>
    </source>
</evidence>
<dbReference type="PANTHER" id="PTHR10174">
    <property type="entry name" value="ALPHA-TOCOPHEROL TRANSFER PROTEIN-RELATED"/>
    <property type="match status" value="1"/>
</dbReference>
<proteinExistence type="predicted"/>
<dbReference type="InterPro" id="IPR036865">
    <property type="entry name" value="CRAL-TRIO_dom_sf"/>
</dbReference>
<dbReference type="PROSITE" id="PS50191">
    <property type="entry name" value="CRAL_TRIO"/>
    <property type="match status" value="1"/>
</dbReference>
<dbReference type="SMART" id="SM00516">
    <property type="entry name" value="SEC14"/>
    <property type="match status" value="1"/>
</dbReference>
<name>A0A084VNR5_ANOSI</name>
<reference evidence="3" key="2">
    <citation type="submission" date="2020-05" db="UniProtKB">
        <authorList>
            <consortium name="EnsemblMetazoa"/>
        </authorList>
    </citation>
    <scope>IDENTIFICATION</scope>
</reference>
<evidence type="ECO:0000259" key="1">
    <source>
        <dbReference type="PROSITE" id="PS50191"/>
    </source>
</evidence>
<dbReference type="OMA" id="WEEGCIN"/>
<dbReference type="Gene3D" id="3.40.525.10">
    <property type="entry name" value="CRAL-TRIO lipid binding domain"/>
    <property type="match status" value="1"/>
</dbReference>
<dbReference type="SUPFAM" id="SSF52087">
    <property type="entry name" value="CRAL/TRIO domain"/>
    <property type="match status" value="1"/>
</dbReference>
<dbReference type="AlphaFoldDB" id="A0A084VNR5"/>
<gene>
    <name evidence="2" type="ORF">ZHAS_00007049</name>
</gene>
<evidence type="ECO:0000313" key="2">
    <source>
        <dbReference type="EMBL" id="KFB39609.1"/>
    </source>
</evidence>
<dbReference type="EnsemblMetazoa" id="ASIC007049-RA">
    <property type="protein sequence ID" value="ASIC007049-PA"/>
    <property type="gene ID" value="ASIC007049"/>
</dbReference>
<evidence type="ECO:0000313" key="3">
    <source>
        <dbReference type="EnsemblMetazoa" id="ASIC007049-PA"/>
    </source>
</evidence>